<feature type="region of interest" description="Disordered" evidence="1">
    <location>
        <begin position="72"/>
        <end position="128"/>
    </location>
</feature>
<evidence type="ECO:0000313" key="3">
    <source>
        <dbReference type="Proteomes" id="UP000075880"/>
    </source>
</evidence>
<sequence>SNCGGTQLAEVRCPDARIFPGVSCERAVLASAFRLKVETKTKGGQAGAGDSALVGGEEHGSVNTISTRISSSLFPFSLPNPPTGTTAPETPEWLPPREARARATNRRRARMKPSRPKSSTGNCQPKRT</sequence>
<name>A0AAG5CPC0_ANOAO</name>
<proteinExistence type="predicted"/>
<accession>A0AAG5CPC0</accession>
<reference evidence="2" key="1">
    <citation type="submission" date="2024-04" db="UniProtKB">
        <authorList>
            <consortium name="EnsemblMetazoa"/>
        </authorList>
    </citation>
    <scope>IDENTIFICATION</scope>
    <source>
        <strain evidence="2">EBRO</strain>
    </source>
</reference>
<dbReference type="Proteomes" id="UP000075880">
    <property type="component" value="Unassembled WGS sequence"/>
</dbReference>
<feature type="region of interest" description="Disordered" evidence="1">
    <location>
        <begin position="39"/>
        <end position="58"/>
    </location>
</feature>
<organism evidence="2 3">
    <name type="scientific">Anopheles atroparvus</name>
    <name type="common">European mosquito</name>
    <dbReference type="NCBI Taxonomy" id="41427"/>
    <lineage>
        <taxon>Eukaryota</taxon>
        <taxon>Metazoa</taxon>
        <taxon>Ecdysozoa</taxon>
        <taxon>Arthropoda</taxon>
        <taxon>Hexapoda</taxon>
        <taxon>Insecta</taxon>
        <taxon>Pterygota</taxon>
        <taxon>Neoptera</taxon>
        <taxon>Endopterygota</taxon>
        <taxon>Diptera</taxon>
        <taxon>Nematocera</taxon>
        <taxon>Culicoidea</taxon>
        <taxon>Culicidae</taxon>
        <taxon>Anophelinae</taxon>
        <taxon>Anopheles</taxon>
    </lineage>
</organism>
<protein>
    <submittedName>
        <fullName evidence="2">Uncharacterized protein</fullName>
    </submittedName>
</protein>
<evidence type="ECO:0000256" key="1">
    <source>
        <dbReference type="SAM" id="MobiDB-lite"/>
    </source>
</evidence>
<feature type="compositionally biased region" description="Basic residues" evidence="1">
    <location>
        <begin position="103"/>
        <end position="115"/>
    </location>
</feature>
<evidence type="ECO:0000313" key="2">
    <source>
        <dbReference type="EnsemblMetazoa" id="ENSAATROPP000438"/>
    </source>
</evidence>
<dbReference type="EnsemblMetazoa" id="ENSAATROPT000461">
    <property type="protein sequence ID" value="ENSAATROPP000438"/>
    <property type="gene ID" value="ENSAATROPG000378"/>
</dbReference>
<dbReference type="AlphaFoldDB" id="A0AAG5CPC0"/>
<feature type="compositionally biased region" description="Low complexity" evidence="1">
    <location>
        <begin position="72"/>
        <end position="91"/>
    </location>
</feature>
<keyword evidence="3" id="KW-1185">Reference proteome</keyword>
<feature type="compositionally biased region" description="Polar residues" evidence="1">
    <location>
        <begin position="116"/>
        <end position="128"/>
    </location>
</feature>